<proteinExistence type="inferred from homology"/>
<evidence type="ECO:0000256" key="2">
    <source>
        <dbReference type="ARBA" id="ARBA00009298"/>
    </source>
</evidence>
<comment type="subcellular location">
    <subcellularLocation>
        <location evidence="1">Cell membrane</location>
        <topology evidence="1">Multi-pass membrane protein</topology>
    </subcellularLocation>
</comment>
<evidence type="ECO:0000256" key="6">
    <source>
        <dbReference type="ARBA" id="ARBA00023136"/>
    </source>
</evidence>
<dbReference type="Pfam" id="PF02308">
    <property type="entry name" value="MgtC"/>
    <property type="match status" value="1"/>
</dbReference>
<evidence type="ECO:0000256" key="1">
    <source>
        <dbReference type="ARBA" id="ARBA00004651"/>
    </source>
</evidence>
<feature type="domain" description="MgtC/SapB/SrpB/YhiD N-terminal" evidence="8">
    <location>
        <begin position="33"/>
        <end position="77"/>
    </location>
</feature>
<keyword evidence="5" id="KW-1133">Transmembrane helix</keyword>
<organism evidence="9 10">
    <name type="scientific">Rhodococcus opacus</name>
    <name type="common">Nocardia opaca</name>
    <dbReference type="NCBI Taxonomy" id="37919"/>
    <lineage>
        <taxon>Bacteria</taxon>
        <taxon>Bacillati</taxon>
        <taxon>Actinomycetota</taxon>
        <taxon>Actinomycetes</taxon>
        <taxon>Mycobacteriales</taxon>
        <taxon>Nocardiaceae</taxon>
        <taxon>Rhodococcus</taxon>
    </lineage>
</organism>
<reference evidence="9" key="1">
    <citation type="submission" date="2022-12" db="EMBL/GenBank/DDBJ databases">
        <authorList>
            <person name="Krivoruchko A.V."/>
            <person name="Elkin A."/>
        </authorList>
    </citation>
    <scope>NUCLEOTIDE SEQUENCE</scope>
    <source>
        <strain evidence="9">IEGM 249</strain>
    </source>
</reference>
<dbReference type="PANTHER" id="PTHR33778">
    <property type="entry name" value="PROTEIN MGTC"/>
    <property type="match status" value="1"/>
</dbReference>
<keyword evidence="3" id="KW-1003">Cell membrane</keyword>
<evidence type="ECO:0000313" key="9">
    <source>
        <dbReference type="EMBL" id="MCZ4588731.1"/>
    </source>
</evidence>
<comment type="caution">
    <text evidence="9">The sequence shown here is derived from an EMBL/GenBank/DDBJ whole genome shotgun (WGS) entry which is preliminary data.</text>
</comment>
<dbReference type="Proteomes" id="UP001066327">
    <property type="component" value="Unassembled WGS sequence"/>
</dbReference>
<feature type="compositionally biased region" description="Polar residues" evidence="7">
    <location>
        <begin position="143"/>
        <end position="166"/>
    </location>
</feature>
<keyword evidence="10" id="KW-1185">Reference proteome</keyword>
<feature type="region of interest" description="Disordered" evidence="7">
    <location>
        <begin position="143"/>
        <end position="181"/>
    </location>
</feature>
<sequence>MFQRTGAAAPILLLSKDYPSDARDLAPALVAVLSVAVALSTAVGTERQLRQKSAGMRTHPLVGLGAALFTIVSRYGRPKKDMWREAHFSDRSRRRIYPILAPETRRNRSTNQYRTSHTYTGWQGLVHTGLPRSVDPVENFTRCQTPEVTSATPTTQAHQRGTTPPNGSAPLPGRTPGRVRS</sequence>
<gene>
    <name evidence="9" type="ORF">O4328_34640</name>
</gene>
<evidence type="ECO:0000256" key="7">
    <source>
        <dbReference type="SAM" id="MobiDB-lite"/>
    </source>
</evidence>
<evidence type="ECO:0000259" key="8">
    <source>
        <dbReference type="Pfam" id="PF02308"/>
    </source>
</evidence>
<accession>A0ABT4NNI7</accession>
<dbReference type="EMBL" id="JAPWIS010000025">
    <property type="protein sequence ID" value="MCZ4588731.1"/>
    <property type="molecule type" value="Genomic_DNA"/>
</dbReference>
<protein>
    <submittedName>
        <fullName evidence="9">MgtC/SapB family protein</fullName>
    </submittedName>
</protein>
<keyword evidence="4" id="KW-0812">Transmembrane</keyword>
<comment type="similarity">
    <text evidence="2">Belongs to the MgtC/SapB family.</text>
</comment>
<dbReference type="InterPro" id="IPR003416">
    <property type="entry name" value="MgtC/SapB/SrpB/YhiD_fam"/>
</dbReference>
<dbReference type="RefSeq" id="WP_133987130.1">
    <property type="nucleotide sequence ID" value="NZ_JAPWIS010000025.1"/>
</dbReference>
<dbReference type="PANTHER" id="PTHR33778:SF1">
    <property type="entry name" value="MAGNESIUM TRANSPORTER YHID-RELATED"/>
    <property type="match status" value="1"/>
</dbReference>
<keyword evidence="6" id="KW-0472">Membrane</keyword>
<dbReference type="PRINTS" id="PR01837">
    <property type="entry name" value="MGTCSAPBPROT"/>
</dbReference>
<evidence type="ECO:0000256" key="5">
    <source>
        <dbReference type="ARBA" id="ARBA00022989"/>
    </source>
</evidence>
<evidence type="ECO:0000256" key="4">
    <source>
        <dbReference type="ARBA" id="ARBA00022692"/>
    </source>
</evidence>
<name>A0ABT4NNI7_RHOOP</name>
<dbReference type="InterPro" id="IPR049177">
    <property type="entry name" value="MgtC_SapB_SrpB_YhiD_N"/>
</dbReference>
<evidence type="ECO:0000256" key="3">
    <source>
        <dbReference type="ARBA" id="ARBA00022475"/>
    </source>
</evidence>
<evidence type="ECO:0000313" key="10">
    <source>
        <dbReference type="Proteomes" id="UP001066327"/>
    </source>
</evidence>